<reference evidence="2" key="1">
    <citation type="submission" date="2018-08" db="EMBL/GenBank/DDBJ databases">
        <authorList>
            <person name="Im W.T."/>
        </authorList>
    </citation>
    <scope>NUCLEOTIDE SEQUENCE [LARGE SCALE GENOMIC DNA]</scope>
    <source>
        <strain evidence="2">LA-28</strain>
    </source>
</reference>
<organism evidence="1 2">
    <name type="scientific">Mesorhizobium denitrificans</name>
    <dbReference type="NCBI Taxonomy" id="2294114"/>
    <lineage>
        <taxon>Bacteria</taxon>
        <taxon>Pseudomonadati</taxon>
        <taxon>Pseudomonadota</taxon>
        <taxon>Alphaproteobacteria</taxon>
        <taxon>Hyphomicrobiales</taxon>
        <taxon>Phyllobacteriaceae</taxon>
        <taxon>Mesorhizobium</taxon>
    </lineage>
</organism>
<dbReference type="AlphaFoldDB" id="A0A371XBP0"/>
<evidence type="ECO:0000313" key="2">
    <source>
        <dbReference type="Proteomes" id="UP000262379"/>
    </source>
</evidence>
<protein>
    <submittedName>
        <fullName evidence="1">Uncharacterized protein</fullName>
    </submittedName>
</protein>
<gene>
    <name evidence="1" type="ORF">DY251_15505</name>
</gene>
<keyword evidence="2" id="KW-1185">Reference proteome</keyword>
<name>A0A371XBP0_9HYPH</name>
<comment type="caution">
    <text evidence="1">The sequence shown here is derived from an EMBL/GenBank/DDBJ whole genome shotgun (WGS) entry which is preliminary data.</text>
</comment>
<accession>A0A371XBP0</accession>
<dbReference type="Proteomes" id="UP000262379">
    <property type="component" value="Unassembled WGS sequence"/>
</dbReference>
<sequence length="101" mass="10822">MASAICLATSGIVFAQTDGSGSNATDNATGSAKTPGMLDDPVAMKPFYTDESMTTMRSMEEMRAAAKAMNENDKAKIMEECKNVTTQRSSFCKAFNDANEM</sequence>
<proteinExistence type="predicted"/>
<dbReference type="EMBL" id="QURN01000012">
    <property type="protein sequence ID" value="RFC66648.1"/>
    <property type="molecule type" value="Genomic_DNA"/>
</dbReference>
<evidence type="ECO:0000313" key="1">
    <source>
        <dbReference type="EMBL" id="RFC66648.1"/>
    </source>
</evidence>